<reference evidence="1 2" key="1">
    <citation type="submission" date="2020-03" db="EMBL/GenBank/DDBJ databases">
        <title>Soil Listeria distribution.</title>
        <authorList>
            <person name="Liao J."/>
            <person name="Wiedmann M."/>
        </authorList>
    </citation>
    <scope>NUCLEOTIDE SEQUENCE [LARGE SCALE GENOMIC DNA]</scope>
    <source>
        <strain evidence="1 2">FSL L7-1299</strain>
    </source>
</reference>
<gene>
    <name evidence="1" type="ORF">HB904_09420</name>
</gene>
<dbReference type="Proteomes" id="UP000574104">
    <property type="component" value="Unassembled WGS sequence"/>
</dbReference>
<dbReference type="RefSeq" id="WP_185434388.1">
    <property type="nucleotide sequence ID" value="NZ_JAARSH010000005.1"/>
</dbReference>
<sequence>MANIKKVQLYNLIGEARTARLAELDKLYTARKKKAFQNIIDNNKLEESFKKIHANLLENKKLATCIVDVLPVGYCDVKDAAYDRVIQDYEEWKTNQYSRYIGQSNETLNAIEYDATSERDLIWDEFEKVMALVKQSSSAKKAMVLMEEIGFDVSSLEAEVKYELTTTDIKKDLLGLKSK</sequence>
<evidence type="ECO:0000313" key="2">
    <source>
        <dbReference type="Proteomes" id="UP000574104"/>
    </source>
</evidence>
<accession>A0A842AKA5</accession>
<name>A0A842AKA5_9LIST</name>
<organism evidence="1 2">
    <name type="scientific">Listeria booriae</name>
    <dbReference type="NCBI Taxonomy" id="1552123"/>
    <lineage>
        <taxon>Bacteria</taxon>
        <taxon>Bacillati</taxon>
        <taxon>Bacillota</taxon>
        <taxon>Bacilli</taxon>
        <taxon>Bacillales</taxon>
        <taxon>Listeriaceae</taxon>
        <taxon>Listeria</taxon>
    </lineage>
</organism>
<dbReference type="AlphaFoldDB" id="A0A842AKA5"/>
<dbReference type="EMBL" id="JAARSH010000005">
    <property type="protein sequence ID" value="MBC1616408.1"/>
    <property type="molecule type" value="Genomic_DNA"/>
</dbReference>
<proteinExistence type="predicted"/>
<comment type="caution">
    <text evidence="1">The sequence shown here is derived from an EMBL/GenBank/DDBJ whole genome shotgun (WGS) entry which is preliminary data.</text>
</comment>
<protein>
    <submittedName>
        <fullName evidence="1">Uncharacterized protein</fullName>
    </submittedName>
</protein>
<evidence type="ECO:0000313" key="1">
    <source>
        <dbReference type="EMBL" id="MBC1616408.1"/>
    </source>
</evidence>